<name>G6F3E4_9PROT</name>
<dbReference type="STRING" id="1088868.CIN_21400"/>
<reference evidence="1 2" key="1">
    <citation type="submission" date="2011-10" db="EMBL/GenBank/DDBJ databases">
        <title>Genome Sequence of Commensalibacter intestini A911, isolated from Drosophila gut.</title>
        <authorList>
            <person name="Lee W.-J."/>
            <person name="Kim E.-K."/>
        </authorList>
    </citation>
    <scope>NUCLEOTIDE SEQUENCE [LARGE SCALE GENOMIC DNA]</scope>
    <source>
        <strain evidence="1 2">A911</strain>
    </source>
</reference>
<sequence length="72" mass="8517">MAWSQEDLANKKKLEGDIIMFDRLASQFFSFDALNKRYHEYRQRSLDAQEELQALIASNNGLNIPWEIFHGR</sequence>
<dbReference type="EMBL" id="AGFR01000015">
    <property type="protein sequence ID" value="EHD12942.1"/>
    <property type="molecule type" value="Genomic_DNA"/>
</dbReference>
<protein>
    <submittedName>
        <fullName evidence="1">Uncharacterized protein</fullName>
    </submittedName>
</protein>
<dbReference type="AlphaFoldDB" id="G6F3E4"/>
<organism evidence="1 2">
    <name type="scientific">Commensalibacter intestini A911</name>
    <dbReference type="NCBI Taxonomy" id="1088868"/>
    <lineage>
        <taxon>Bacteria</taxon>
        <taxon>Pseudomonadati</taxon>
        <taxon>Pseudomonadota</taxon>
        <taxon>Alphaproteobacteria</taxon>
        <taxon>Acetobacterales</taxon>
        <taxon>Acetobacteraceae</taxon>
    </lineage>
</organism>
<accession>G6F3E4</accession>
<evidence type="ECO:0000313" key="1">
    <source>
        <dbReference type="EMBL" id="EHD12942.1"/>
    </source>
</evidence>
<proteinExistence type="predicted"/>
<comment type="caution">
    <text evidence="1">The sequence shown here is derived from an EMBL/GenBank/DDBJ whole genome shotgun (WGS) entry which is preliminary data.</text>
</comment>
<gene>
    <name evidence="1" type="ORF">CIN_21400</name>
</gene>
<dbReference type="Proteomes" id="UP000005939">
    <property type="component" value="Unassembled WGS sequence"/>
</dbReference>
<evidence type="ECO:0000313" key="2">
    <source>
        <dbReference type="Proteomes" id="UP000005939"/>
    </source>
</evidence>